<comment type="caution">
    <text evidence="19">The sequence shown here is derived from an EMBL/GenBank/DDBJ whole genome shotgun (WGS) entry which is preliminary data.</text>
</comment>
<organism evidence="19 20">
    <name type="scientific">Geodia barretti</name>
    <name type="common">Barrett's horny sponge</name>
    <dbReference type="NCBI Taxonomy" id="519541"/>
    <lineage>
        <taxon>Eukaryota</taxon>
        <taxon>Metazoa</taxon>
        <taxon>Porifera</taxon>
        <taxon>Demospongiae</taxon>
        <taxon>Heteroscleromorpha</taxon>
        <taxon>Tetractinellida</taxon>
        <taxon>Astrophorina</taxon>
        <taxon>Geodiidae</taxon>
        <taxon>Geodia</taxon>
    </lineage>
</organism>
<dbReference type="PANTHER" id="PTHR13773">
    <property type="entry name" value="PHOSPHATIDATE CYTIDYLYLTRANSFERASE"/>
    <property type="match status" value="1"/>
</dbReference>
<dbReference type="Pfam" id="PF01148">
    <property type="entry name" value="CTP_transf_1"/>
    <property type="match status" value="1"/>
</dbReference>
<evidence type="ECO:0000313" key="20">
    <source>
        <dbReference type="Proteomes" id="UP001174909"/>
    </source>
</evidence>
<comment type="similarity">
    <text evidence="5 16 17">Belongs to the CDS family.</text>
</comment>
<evidence type="ECO:0000256" key="18">
    <source>
        <dbReference type="SAM" id="MobiDB-lite"/>
    </source>
</evidence>
<evidence type="ECO:0000256" key="10">
    <source>
        <dbReference type="ARBA" id="ARBA00022695"/>
    </source>
</evidence>
<feature type="transmembrane region" description="Helical" evidence="16">
    <location>
        <begin position="235"/>
        <end position="258"/>
    </location>
</feature>
<evidence type="ECO:0000256" key="16">
    <source>
        <dbReference type="PIRNR" id="PIRNR018269"/>
    </source>
</evidence>
<feature type="transmembrane region" description="Helical" evidence="16">
    <location>
        <begin position="45"/>
        <end position="66"/>
    </location>
</feature>
<evidence type="ECO:0000256" key="3">
    <source>
        <dbReference type="ARBA" id="ARBA00005119"/>
    </source>
</evidence>
<evidence type="ECO:0000256" key="12">
    <source>
        <dbReference type="ARBA" id="ARBA00023098"/>
    </source>
</evidence>
<protein>
    <recommendedName>
        <fullName evidence="6 16">Phosphatidate cytidylyltransferase</fullName>
        <ecNumber evidence="6 16">2.7.7.41</ecNumber>
    </recommendedName>
</protein>
<feature type="compositionally biased region" description="Basic and acidic residues" evidence="18">
    <location>
        <begin position="15"/>
        <end position="28"/>
    </location>
</feature>
<gene>
    <name evidence="19" type="ORF">GBAR_LOCUS18530</name>
</gene>
<dbReference type="GO" id="GO:0004605">
    <property type="term" value="F:phosphatidate cytidylyltransferase activity"/>
    <property type="evidence" value="ECO:0007669"/>
    <property type="project" value="UniProtKB-UniRule"/>
</dbReference>
<dbReference type="EC" id="2.7.7.41" evidence="6 16"/>
<keyword evidence="13 16" id="KW-0472">Membrane</keyword>
<sequence>MSGEGEAVKRVRQMTGEDGKDKESEAKSSDRMPLLGGLDQRWRNWWIRGILSIVMISLFAVVIYLGPIALSLLVVGLLLKCFQEIIAIGYSKYREHNLPLYRVLNWFIAIVASIFIYCDNFFYYYPELKGTTGLFSFFGQYHRIICLSLYVAGFVLFVLTLQKDLYNTQFSMFTWTHITLFLFGCPAYLSIQNTFESIFWLIVPVSLVVCNDIMAYLFGFFLGRTPLIKLSPKKTWEGFIGAVFATMLFGLVLSHMLAKYDYFVCFKGGTDCERPAIFVLQEYNVGTFFFYLYPAVLHSLALSVFASLLAPFGGFFASGFKRAFKVKDFADVIPGHGGIVDRFDCQLLMAVFANVYYFTFCRSPDPDKLVAILLSLPLDQQREIFTHLQQALANTS</sequence>
<keyword evidence="10 16" id="KW-0548">Nucleotidyltransferase</keyword>
<dbReference type="InterPro" id="IPR016720">
    <property type="entry name" value="PC_Trfase_euk"/>
</dbReference>
<evidence type="ECO:0000256" key="5">
    <source>
        <dbReference type="ARBA" id="ARBA00010185"/>
    </source>
</evidence>
<evidence type="ECO:0000256" key="14">
    <source>
        <dbReference type="ARBA" id="ARBA00023209"/>
    </source>
</evidence>
<dbReference type="PANTHER" id="PTHR13773:SF8">
    <property type="entry name" value="PHOSPHATIDATE CYTIDYLYLTRANSFERASE, PHOTORECEPTOR-SPECIFIC"/>
    <property type="match status" value="1"/>
</dbReference>
<evidence type="ECO:0000256" key="7">
    <source>
        <dbReference type="ARBA" id="ARBA00022516"/>
    </source>
</evidence>
<feature type="transmembrane region" description="Helical" evidence="16">
    <location>
        <begin position="173"/>
        <end position="191"/>
    </location>
</feature>
<keyword evidence="11 16" id="KW-1133">Transmembrane helix</keyword>
<dbReference type="Proteomes" id="UP001174909">
    <property type="component" value="Unassembled WGS sequence"/>
</dbReference>
<reference evidence="19" key="1">
    <citation type="submission" date="2023-03" db="EMBL/GenBank/DDBJ databases">
        <authorList>
            <person name="Steffen K."/>
            <person name="Cardenas P."/>
        </authorList>
    </citation>
    <scope>NUCLEOTIDE SEQUENCE</scope>
</reference>
<keyword evidence="9 16" id="KW-0812">Transmembrane</keyword>
<evidence type="ECO:0000256" key="13">
    <source>
        <dbReference type="ARBA" id="ARBA00023136"/>
    </source>
</evidence>
<comment type="pathway">
    <text evidence="3 16 17">Phospholipid metabolism; CDP-diacylglycerol biosynthesis; CDP-diacylglycerol from sn-glycerol 3-phosphate: step 3/3.</text>
</comment>
<keyword evidence="12 16" id="KW-0443">Lipid metabolism</keyword>
<proteinExistence type="inferred from homology"/>
<evidence type="ECO:0000256" key="9">
    <source>
        <dbReference type="ARBA" id="ARBA00022692"/>
    </source>
</evidence>
<name>A0AA35SPB7_GEOBA</name>
<comment type="catalytic activity">
    <reaction evidence="1 16 17">
        <text>a 1,2-diacyl-sn-glycero-3-phosphate + CTP + H(+) = a CDP-1,2-diacyl-sn-glycerol + diphosphate</text>
        <dbReference type="Rhea" id="RHEA:16229"/>
        <dbReference type="ChEBI" id="CHEBI:15378"/>
        <dbReference type="ChEBI" id="CHEBI:33019"/>
        <dbReference type="ChEBI" id="CHEBI:37563"/>
        <dbReference type="ChEBI" id="CHEBI:58332"/>
        <dbReference type="ChEBI" id="CHEBI:58608"/>
        <dbReference type="EC" id="2.7.7.41"/>
    </reaction>
</comment>
<dbReference type="GO" id="GO:0016024">
    <property type="term" value="P:CDP-diacylglycerol biosynthetic process"/>
    <property type="evidence" value="ECO:0007669"/>
    <property type="project" value="UniProtKB-UniRule"/>
</dbReference>
<keyword evidence="15 16" id="KW-1208">Phospholipid metabolism</keyword>
<evidence type="ECO:0000256" key="17">
    <source>
        <dbReference type="RuleBase" id="RU003938"/>
    </source>
</evidence>
<keyword evidence="8 16" id="KW-0808">Transferase</keyword>
<dbReference type="AlphaFoldDB" id="A0AA35SPB7"/>
<accession>A0AA35SPB7</accession>
<evidence type="ECO:0000256" key="1">
    <source>
        <dbReference type="ARBA" id="ARBA00001698"/>
    </source>
</evidence>
<feature type="transmembrane region" description="Helical" evidence="16">
    <location>
        <begin position="103"/>
        <end position="125"/>
    </location>
</feature>
<comment type="subcellular location">
    <subcellularLocation>
        <location evidence="2">Membrane</location>
        <topology evidence="2">Multi-pass membrane protein</topology>
    </subcellularLocation>
</comment>
<dbReference type="EMBL" id="CASHTH010002630">
    <property type="protein sequence ID" value="CAI8032812.1"/>
    <property type="molecule type" value="Genomic_DNA"/>
</dbReference>
<keyword evidence="7 16" id="KW-0444">Lipid biosynthesis</keyword>
<feature type="transmembrane region" description="Helical" evidence="16">
    <location>
        <begin position="141"/>
        <end position="161"/>
    </location>
</feature>
<keyword evidence="20" id="KW-1185">Reference proteome</keyword>
<evidence type="ECO:0000256" key="2">
    <source>
        <dbReference type="ARBA" id="ARBA00004141"/>
    </source>
</evidence>
<dbReference type="GO" id="GO:0005789">
    <property type="term" value="C:endoplasmic reticulum membrane"/>
    <property type="evidence" value="ECO:0007669"/>
    <property type="project" value="TreeGrafter"/>
</dbReference>
<dbReference type="PROSITE" id="PS01315">
    <property type="entry name" value="CDS"/>
    <property type="match status" value="1"/>
</dbReference>
<evidence type="ECO:0000313" key="19">
    <source>
        <dbReference type="EMBL" id="CAI8032812.1"/>
    </source>
</evidence>
<feature type="transmembrane region" description="Helical" evidence="16">
    <location>
        <begin position="197"/>
        <end position="223"/>
    </location>
</feature>
<feature type="transmembrane region" description="Helical" evidence="16">
    <location>
        <begin position="288"/>
        <end position="317"/>
    </location>
</feature>
<evidence type="ECO:0000256" key="15">
    <source>
        <dbReference type="ARBA" id="ARBA00023264"/>
    </source>
</evidence>
<evidence type="ECO:0000256" key="6">
    <source>
        <dbReference type="ARBA" id="ARBA00012487"/>
    </source>
</evidence>
<evidence type="ECO:0000256" key="8">
    <source>
        <dbReference type="ARBA" id="ARBA00022679"/>
    </source>
</evidence>
<feature type="transmembrane region" description="Helical" evidence="16">
    <location>
        <begin position="72"/>
        <end position="91"/>
    </location>
</feature>
<evidence type="ECO:0000256" key="11">
    <source>
        <dbReference type="ARBA" id="ARBA00022989"/>
    </source>
</evidence>
<comment type="pathway">
    <text evidence="4">Lipid metabolism.</text>
</comment>
<keyword evidence="14 16" id="KW-0594">Phospholipid biosynthesis</keyword>
<feature type="region of interest" description="Disordered" evidence="18">
    <location>
        <begin position="1"/>
        <end position="28"/>
    </location>
</feature>
<evidence type="ECO:0000256" key="4">
    <source>
        <dbReference type="ARBA" id="ARBA00005189"/>
    </source>
</evidence>
<dbReference type="PIRSF" id="PIRSF018269">
    <property type="entry name" value="PC_trans_euk"/>
    <property type="match status" value="1"/>
</dbReference>
<dbReference type="InterPro" id="IPR000374">
    <property type="entry name" value="PC_trans"/>
</dbReference>